<organism evidence="2 3">
    <name type="scientific">Sporisorium scitamineum</name>
    <dbReference type="NCBI Taxonomy" id="49012"/>
    <lineage>
        <taxon>Eukaryota</taxon>
        <taxon>Fungi</taxon>
        <taxon>Dikarya</taxon>
        <taxon>Basidiomycota</taxon>
        <taxon>Ustilaginomycotina</taxon>
        <taxon>Ustilaginomycetes</taxon>
        <taxon>Ustilaginales</taxon>
        <taxon>Ustilaginaceae</taxon>
        <taxon>Sporisorium</taxon>
    </lineage>
</organism>
<reference evidence="3" key="1">
    <citation type="submission" date="2014-06" db="EMBL/GenBank/DDBJ databases">
        <authorList>
            <person name="Berkman P.J."/>
        </authorList>
    </citation>
    <scope>NUCLEOTIDE SEQUENCE [LARGE SCALE GENOMIC DNA]</scope>
</reference>
<sequence length="63" mass="6719">GSRDNDSDEGVPAFAMTPSPPPMHTFLDELDDDEPLGVISDDDPGGFSFFDTVLVASSSHVKH</sequence>
<evidence type="ECO:0000313" key="2">
    <source>
        <dbReference type="EMBL" id="CDS01396.1"/>
    </source>
</evidence>
<feature type="non-terminal residue" evidence="2">
    <location>
        <position position="1"/>
    </location>
</feature>
<keyword evidence="3" id="KW-1185">Reference proteome</keyword>
<evidence type="ECO:0000256" key="1">
    <source>
        <dbReference type="SAM" id="MobiDB-lite"/>
    </source>
</evidence>
<feature type="region of interest" description="Disordered" evidence="1">
    <location>
        <begin position="1"/>
        <end position="22"/>
    </location>
</feature>
<gene>
    <name evidence="2" type="primary">SSCI65450.1</name>
</gene>
<dbReference type="Proteomes" id="UP000242770">
    <property type="component" value="Unassembled WGS sequence"/>
</dbReference>
<proteinExistence type="predicted"/>
<accession>A0A0F7RWI7</accession>
<dbReference type="EMBL" id="CCFA01003875">
    <property type="protein sequence ID" value="CDS01396.1"/>
    <property type="molecule type" value="Genomic_DNA"/>
</dbReference>
<name>A0A0F7RWI7_9BASI</name>
<evidence type="ECO:0000313" key="3">
    <source>
        <dbReference type="Proteomes" id="UP000242770"/>
    </source>
</evidence>
<dbReference type="AlphaFoldDB" id="A0A0F7RWI7"/>
<protein>
    <submittedName>
        <fullName evidence="2">Uncharacterized protein</fullName>
    </submittedName>
</protein>